<feature type="compositionally biased region" description="Low complexity" evidence="6">
    <location>
        <begin position="195"/>
        <end position="219"/>
    </location>
</feature>
<dbReference type="FunFam" id="3.30.70.330:FF:000208">
    <property type="entry name" value="RNA-binding protein 27 isoform X2"/>
    <property type="match status" value="1"/>
</dbReference>
<keyword evidence="4" id="KW-0862">Zinc</keyword>
<dbReference type="Proteomes" id="UP000198287">
    <property type="component" value="Unassembled WGS sequence"/>
</dbReference>
<reference evidence="9 10" key="1">
    <citation type="submission" date="2015-12" db="EMBL/GenBank/DDBJ databases">
        <title>The genome of Folsomia candida.</title>
        <authorList>
            <person name="Faddeeva A."/>
            <person name="Derks M.F."/>
            <person name="Anvar Y."/>
            <person name="Smit S."/>
            <person name="Van Straalen N."/>
            <person name="Roelofs D."/>
        </authorList>
    </citation>
    <scope>NUCLEOTIDE SEQUENCE [LARGE SCALE GENOMIC DNA]</scope>
    <source>
        <strain evidence="9 10">VU population</strain>
        <tissue evidence="9">Whole body</tissue>
    </source>
</reference>
<feature type="zinc finger region" description="C3H1-type" evidence="4">
    <location>
        <begin position="424"/>
        <end position="447"/>
    </location>
</feature>
<keyword evidence="4" id="KW-0863">Zinc-finger</keyword>
<comment type="function">
    <text evidence="2">May be involved in the turnover of nuclear polyadenylated (pA+) RNA.</text>
</comment>
<dbReference type="PANTHER" id="PTHR14398">
    <property type="entry name" value="RNA RECOGNITION RRM/RNP DOMAIN"/>
    <property type="match status" value="1"/>
</dbReference>
<organism evidence="9 10">
    <name type="scientific">Folsomia candida</name>
    <name type="common">Springtail</name>
    <dbReference type="NCBI Taxonomy" id="158441"/>
    <lineage>
        <taxon>Eukaryota</taxon>
        <taxon>Metazoa</taxon>
        <taxon>Ecdysozoa</taxon>
        <taxon>Arthropoda</taxon>
        <taxon>Hexapoda</taxon>
        <taxon>Collembola</taxon>
        <taxon>Entomobryomorpha</taxon>
        <taxon>Isotomoidea</taxon>
        <taxon>Isotomidae</taxon>
        <taxon>Proisotominae</taxon>
        <taxon>Folsomia</taxon>
    </lineage>
</organism>
<dbReference type="GO" id="GO:0008270">
    <property type="term" value="F:zinc ion binding"/>
    <property type="evidence" value="ECO:0007669"/>
    <property type="project" value="UniProtKB-KW"/>
</dbReference>
<feature type="compositionally biased region" description="Basic residues" evidence="6">
    <location>
        <begin position="330"/>
        <end position="351"/>
    </location>
</feature>
<evidence type="ECO:0000313" key="9">
    <source>
        <dbReference type="EMBL" id="OXA53251.1"/>
    </source>
</evidence>
<dbReference type="PANTHER" id="PTHR14398:SF0">
    <property type="entry name" value="ZINC FINGER PROTEIN SWM"/>
    <property type="match status" value="1"/>
</dbReference>
<evidence type="ECO:0000313" key="10">
    <source>
        <dbReference type="Proteomes" id="UP000198287"/>
    </source>
</evidence>
<dbReference type="InterPro" id="IPR000504">
    <property type="entry name" value="RRM_dom"/>
</dbReference>
<evidence type="ECO:0000256" key="4">
    <source>
        <dbReference type="PROSITE-ProRule" id="PRU00723"/>
    </source>
</evidence>
<feature type="region of interest" description="Disordered" evidence="6">
    <location>
        <begin position="178"/>
        <end position="372"/>
    </location>
</feature>
<dbReference type="PROSITE" id="PS50102">
    <property type="entry name" value="RRM"/>
    <property type="match status" value="1"/>
</dbReference>
<feature type="domain" description="C3H1-type" evidence="8">
    <location>
        <begin position="424"/>
        <end position="447"/>
    </location>
</feature>
<dbReference type="AlphaFoldDB" id="A0A226E8R1"/>
<dbReference type="Gene3D" id="3.30.70.330">
    <property type="match status" value="2"/>
</dbReference>
<evidence type="ECO:0000259" key="8">
    <source>
        <dbReference type="PROSITE" id="PS50103"/>
    </source>
</evidence>
<feature type="compositionally biased region" description="Low complexity" evidence="6">
    <location>
        <begin position="227"/>
        <end position="245"/>
    </location>
</feature>
<feature type="region of interest" description="Disordered" evidence="6">
    <location>
        <begin position="74"/>
        <end position="93"/>
    </location>
</feature>
<dbReference type="OMA" id="ITYDSHA"/>
<evidence type="ECO:0000256" key="1">
    <source>
        <dbReference type="ARBA" id="ARBA00022884"/>
    </source>
</evidence>
<dbReference type="OrthoDB" id="443401at2759"/>
<comment type="caution">
    <text evidence="9">The sequence shown here is derived from an EMBL/GenBank/DDBJ whole genome shotgun (WGS) entry which is preliminary data.</text>
</comment>
<proteinExistence type="predicted"/>
<protein>
    <submittedName>
        <fullName evidence="9">RNA-binding protein 26</fullName>
    </submittedName>
</protein>
<feature type="compositionally biased region" description="Basic residues" evidence="6">
    <location>
        <begin position="279"/>
        <end position="320"/>
    </location>
</feature>
<evidence type="ECO:0000259" key="7">
    <source>
        <dbReference type="PROSITE" id="PS50102"/>
    </source>
</evidence>
<accession>A0A226E8R1</accession>
<feature type="coiled-coil region" evidence="5">
    <location>
        <begin position="726"/>
        <end position="783"/>
    </location>
</feature>
<dbReference type="EMBL" id="LNIX01000006">
    <property type="protein sequence ID" value="OXA53251.1"/>
    <property type="molecule type" value="Genomic_DNA"/>
</dbReference>
<gene>
    <name evidence="9" type="ORF">Fcan01_12104</name>
</gene>
<name>A0A226E8R1_FOLCA</name>
<evidence type="ECO:0000256" key="3">
    <source>
        <dbReference type="PROSITE-ProRule" id="PRU00176"/>
    </source>
</evidence>
<keyword evidence="10" id="KW-1185">Reference proteome</keyword>
<keyword evidence="5" id="KW-0175">Coiled coil</keyword>
<dbReference type="Pfam" id="PF14605">
    <property type="entry name" value="Nup35_RRM_2"/>
    <property type="match status" value="1"/>
</dbReference>
<dbReference type="GO" id="GO:0003723">
    <property type="term" value="F:RNA binding"/>
    <property type="evidence" value="ECO:0007669"/>
    <property type="project" value="UniProtKB-UniRule"/>
</dbReference>
<dbReference type="STRING" id="158441.A0A226E8R1"/>
<dbReference type="InterPro" id="IPR000571">
    <property type="entry name" value="Znf_CCCH"/>
</dbReference>
<dbReference type="InterPro" id="IPR035979">
    <property type="entry name" value="RBD_domain_sf"/>
</dbReference>
<dbReference type="InterPro" id="IPR012677">
    <property type="entry name" value="Nucleotide-bd_a/b_plait_sf"/>
</dbReference>
<dbReference type="PROSITE" id="PS50103">
    <property type="entry name" value="ZF_C3H1"/>
    <property type="match status" value="1"/>
</dbReference>
<evidence type="ECO:0000256" key="5">
    <source>
        <dbReference type="SAM" id="Coils"/>
    </source>
</evidence>
<keyword evidence="4" id="KW-0479">Metal-binding</keyword>
<feature type="region of interest" description="Disordered" evidence="6">
    <location>
        <begin position="982"/>
        <end position="1016"/>
    </location>
</feature>
<dbReference type="Pfam" id="PF01480">
    <property type="entry name" value="PWI"/>
    <property type="match status" value="1"/>
</dbReference>
<dbReference type="SUPFAM" id="SSF54928">
    <property type="entry name" value="RNA-binding domain, RBD"/>
    <property type="match status" value="2"/>
</dbReference>
<evidence type="ECO:0000256" key="6">
    <source>
        <dbReference type="SAM" id="MobiDB-lite"/>
    </source>
</evidence>
<feature type="domain" description="RRM" evidence="7">
    <location>
        <begin position="585"/>
        <end position="659"/>
    </location>
</feature>
<feature type="compositionally biased region" description="Basic and acidic residues" evidence="6">
    <location>
        <begin position="266"/>
        <end position="278"/>
    </location>
</feature>
<sequence length="1016" mass="113665">MVLHVCRGFVYDDSDPAFALIPRQENVFLYDVSIRDVVAWILKYNFRWHENGREWVEWFDRSRIWQSVLFRDSRDGNKTAKSNSSSGGGGGGDKATMVIEDAERLKGWLTAILQPLCDADPAALAKYVLALIKKDKPEKELRQSMSDQLDVFLQNETQTFIDRLFELLRTKEYLTKIPPPIIPKEEPAMPTFDVGSSSESISGYSGSTTGSSSNFSLSGRSKESDKGSSSNTGDNNDSESTVSTSSEKEKEKGTETANPVSSGGSTKKDVRKEDDRDRGRRRRSRSPIRRRGARSRSRNRDKKYHQRKNWRSARRSRSRSPFRSSSAGRNRSRSPPRYRGRHGGSRSRSRSPKNIAPPRSPGNMRDKMDTKDNISRSVLNIDDRIPEVGLKDVEKPALQSVVVKAGATVEKIESNDYTFIGGNRCRDFDEKGLCMRGELCPFDHGNDPVVLEDVVIPGVNSASGRYNQADSFVGANMLRPGMGEYYPDNPGMDHTAWGLQFRPRMGFDPMMRGRPMMPRPMGPFPPPAAHRDLISIPVMGQSPMDTNPHPMSGLHPRMHMGRGRGRGGFDHSRLGFKPVRNYANCSLEVKKVPREHNNIMDLNSHFQKFGKIVNIQIQFESDPEAALVTFSAPAEAQAAYRSTEAVLNNRFIRVFWHSKEKENEDATEEPVRVPAKDRLGGIEGEMNDLQEKILVSGNNITKTVYNHSLLAKKTDAAAEKIQAVEAIKKNQEMLAAQETLKKKQEEKKKEAIRIIGDLRKRKQDMLDEQIKSQKKLISKLENKKITMKPEEVAECMSLIKAIQVQIERIKKDLEETAPKSQDIPKSKEEAEREMLDAELELYNKEQEGGDTLALQRKISDLRATARQLGVHFRGRGGFRGAGGRGGFTGRGRGGRQTLRALRTVDRRPTRIKITKFPVARLPEILPHFSQFGTITEYESDTVTPSMVLNFDSRKSAESAVTNGKIFGESELDITWVVGGAVEGGGDAQIDTSNGDGPHPPSAENGASMEEDEAGLI</sequence>
<keyword evidence="1 3" id="KW-0694">RNA-binding</keyword>
<dbReference type="InterPro" id="IPR045137">
    <property type="entry name" value="RBM26/27"/>
</dbReference>
<dbReference type="GO" id="GO:0005634">
    <property type="term" value="C:nucleus"/>
    <property type="evidence" value="ECO:0007669"/>
    <property type="project" value="TreeGrafter"/>
</dbReference>
<dbReference type="Gene3D" id="1.20.1390.10">
    <property type="entry name" value="PWI domain"/>
    <property type="match status" value="1"/>
</dbReference>
<dbReference type="CDD" id="cd12257">
    <property type="entry name" value="RRM1_RBM26_like"/>
    <property type="match status" value="1"/>
</dbReference>
<dbReference type="InterPro" id="IPR002483">
    <property type="entry name" value="PWI_dom"/>
</dbReference>
<evidence type="ECO:0000256" key="2">
    <source>
        <dbReference type="ARBA" id="ARBA00043866"/>
    </source>
</evidence>